<feature type="repeat" description="PPR" evidence="2">
    <location>
        <begin position="125"/>
        <end position="158"/>
    </location>
</feature>
<proteinExistence type="predicted"/>
<evidence type="ECO:0000313" key="4">
    <source>
        <dbReference type="EMBL" id="CBN74840.1"/>
    </source>
</evidence>
<feature type="chain" id="PRO_5003117376" description="Pentacotripeptide-repeat region of PRORP domain-containing protein" evidence="3">
    <location>
        <begin position="20"/>
        <end position="295"/>
    </location>
</feature>
<dbReference type="NCBIfam" id="TIGR00756">
    <property type="entry name" value="PPR"/>
    <property type="match status" value="4"/>
</dbReference>
<dbReference type="EMBL" id="FN649728">
    <property type="protein sequence ID" value="CBN74840.1"/>
    <property type="molecule type" value="Genomic_DNA"/>
</dbReference>
<dbReference type="OMA" id="TYSSAMG"/>
<dbReference type="Pfam" id="PF13812">
    <property type="entry name" value="PPR_3"/>
    <property type="match status" value="1"/>
</dbReference>
<protein>
    <recommendedName>
        <fullName evidence="6">Pentacotripeptide-repeat region of PRORP domain-containing protein</fullName>
    </recommendedName>
</protein>
<dbReference type="InParanoid" id="D8LN77"/>
<feature type="repeat" description="PPR" evidence="2">
    <location>
        <begin position="194"/>
        <end position="228"/>
    </location>
</feature>
<feature type="signal peptide" evidence="3">
    <location>
        <begin position="1"/>
        <end position="19"/>
    </location>
</feature>
<evidence type="ECO:0008006" key="6">
    <source>
        <dbReference type="Google" id="ProtNLM"/>
    </source>
</evidence>
<keyword evidence="3" id="KW-0732">Signal</keyword>
<reference evidence="4 5" key="1">
    <citation type="journal article" date="2010" name="Nature">
        <title>The Ectocarpus genome and the independent evolution of multicellularity in brown algae.</title>
        <authorList>
            <person name="Cock J.M."/>
            <person name="Sterck L."/>
            <person name="Rouze P."/>
            <person name="Scornet D."/>
            <person name="Allen A.E."/>
            <person name="Amoutzias G."/>
            <person name="Anthouard V."/>
            <person name="Artiguenave F."/>
            <person name="Aury J.M."/>
            <person name="Badger J.H."/>
            <person name="Beszteri B."/>
            <person name="Billiau K."/>
            <person name="Bonnet E."/>
            <person name="Bothwell J.H."/>
            <person name="Bowler C."/>
            <person name="Boyen C."/>
            <person name="Brownlee C."/>
            <person name="Carrano C.J."/>
            <person name="Charrier B."/>
            <person name="Cho G.Y."/>
            <person name="Coelho S.M."/>
            <person name="Collen J."/>
            <person name="Corre E."/>
            <person name="Da Silva C."/>
            <person name="Delage L."/>
            <person name="Delaroque N."/>
            <person name="Dittami S.M."/>
            <person name="Doulbeau S."/>
            <person name="Elias M."/>
            <person name="Farnham G."/>
            <person name="Gachon C.M."/>
            <person name="Gschloessl B."/>
            <person name="Heesch S."/>
            <person name="Jabbari K."/>
            <person name="Jubin C."/>
            <person name="Kawai H."/>
            <person name="Kimura K."/>
            <person name="Kloareg B."/>
            <person name="Kupper F.C."/>
            <person name="Lang D."/>
            <person name="Le Bail A."/>
            <person name="Leblanc C."/>
            <person name="Lerouge P."/>
            <person name="Lohr M."/>
            <person name="Lopez P.J."/>
            <person name="Martens C."/>
            <person name="Maumus F."/>
            <person name="Michel G."/>
            <person name="Miranda-Saavedra D."/>
            <person name="Morales J."/>
            <person name="Moreau H."/>
            <person name="Motomura T."/>
            <person name="Nagasato C."/>
            <person name="Napoli C.A."/>
            <person name="Nelson D.R."/>
            <person name="Nyvall-Collen P."/>
            <person name="Peters A.F."/>
            <person name="Pommier C."/>
            <person name="Potin P."/>
            <person name="Poulain J."/>
            <person name="Quesneville H."/>
            <person name="Read B."/>
            <person name="Rensing S.A."/>
            <person name="Ritter A."/>
            <person name="Rousvoal S."/>
            <person name="Samanta M."/>
            <person name="Samson G."/>
            <person name="Schroeder D.C."/>
            <person name="Segurens B."/>
            <person name="Strittmatter M."/>
            <person name="Tonon T."/>
            <person name="Tregear J.W."/>
            <person name="Valentin K."/>
            <person name="von Dassow P."/>
            <person name="Yamagishi T."/>
            <person name="Van de Peer Y."/>
            <person name="Wincker P."/>
        </authorList>
    </citation>
    <scope>NUCLEOTIDE SEQUENCE [LARGE SCALE GENOMIC DNA]</scope>
    <source>
        <strain evidence="5">Ec32 / CCAP1310/4</strain>
    </source>
</reference>
<dbReference type="Gene3D" id="1.25.40.10">
    <property type="entry name" value="Tetratricopeptide repeat domain"/>
    <property type="match status" value="2"/>
</dbReference>
<evidence type="ECO:0000313" key="5">
    <source>
        <dbReference type="Proteomes" id="UP000002630"/>
    </source>
</evidence>
<dbReference type="Pfam" id="PF13041">
    <property type="entry name" value="PPR_2"/>
    <property type="match status" value="1"/>
</dbReference>
<keyword evidence="1" id="KW-0677">Repeat</keyword>
<feature type="repeat" description="PPR" evidence="2">
    <location>
        <begin position="159"/>
        <end position="193"/>
    </location>
</feature>
<dbReference type="eggNOG" id="KOG4197">
    <property type="taxonomic scope" value="Eukaryota"/>
</dbReference>
<dbReference type="EMBL" id="FN648630">
    <property type="protein sequence ID" value="CBN74840.1"/>
    <property type="molecule type" value="Genomic_DNA"/>
</dbReference>
<dbReference type="STRING" id="2880.D8LN77"/>
<organism evidence="4 5">
    <name type="scientific">Ectocarpus siliculosus</name>
    <name type="common">Brown alga</name>
    <name type="synonym">Conferva siliculosa</name>
    <dbReference type="NCBI Taxonomy" id="2880"/>
    <lineage>
        <taxon>Eukaryota</taxon>
        <taxon>Sar</taxon>
        <taxon>Stramenopiles</taxon>
        <taxon>Ochrophyta</taxon>
        <taxon>PX clade</taxon>
        <taxon>Phaeophyceae</taxon>
        <taxon>Ectocarpales</taxon>
        <taxon>Ectocarpaceae</taxon>
        <taxon>Ectocarpus</taxon>
    </lineage>
</organism>
<dbReference type="PANTHER" id="PTHR47447:SF17">
    <property type="entry name" value="OS12G0638900 PROTEIN"/>
    <property type="match status" value="1"/>
</dbReference>
<keyword evidence="5" id="KW-1185">Reference proteome</keyword>
<name>D8LN77_ECTSI</name>
<evidence type="ECO:0000256" key="2">
    <source>
        <dbReference type="PROSITE-ProRule" id="PRU00708"/>
    </source>
</evidence>
<sequence length="295" mass="32061">MPTLPKCVTLVLLACFARGFKGCTKATITTGRASLRSLFAVRVISSITSKSRESSRIYAWNKAAVERRPKVKVATKTARRDEEEGVAGDLKSSLKTTLHKAGKKRDWRVALQTLDEIKLSPGLVDAMSYNIAITACGGRQLEKALDLLGEMEEEGVTPNIFIFNSAIKACGDADEYEKALTLLDEVLGRGLSPNVITYNAAIGACAKCGRWQKALDLLGEMSERQVVADVTTYNAVIEAFAGGDQWEKALDLLSDMSERGVVPNARTRTLAISACGKQGSGRRLWGYLGQLKKKL</sequence>
<feature type="repeat" description="PPR" evidence="2">
    <location>
        <begin position="229"/>
        <end position="263"/>
    </location>
</feature>
<gene>
    <name evidence="4" type="ORF">Esi_0043_0135</name>
</gene>
<dbReference type="OrthoDB" id="192772at2759"/>
<dbReference type="PROSITE" id="PS51375">
    <property type="entry name" value="PPR"/>
    <property type="match status" value="4"/>
</dbReference>
<accession>D8LN77</accession>
<dbReference type="PANTHER" id="PTHR47447">
    <property type="entry name" value="OS03G0856100 PROTEIN"/>
    <property type="match status" value="1"/>
</dbReference>
<evidence type="ECO:0000256" key="3">
    <source>
        <dbReference type="SAM" id="SignalP"/>
    </source>
</evidence>
<dbReference type="Proteomes" id="UP000002630">
    <property type="component" value="Linkage Group LG03"/>
</dbReference>
<dbReference type="InterPro" id="IPR011990">
    <property type="entry name" value="TPR-like_helical_dom_sf"/>
</dbReference>
<dbReference type="AlphaFoldDB" id="D8LN77"/>
<evidence type="ECO:0000256" key="1">
    <source>
        <dbReference type="ARBA" id="ARBA00022737"/>
    </source>
</evidence>
<dbReference type="InterPro" id="IPR002885">
    <property type="entry name" value="PPR_rpt"/>
</dbReference>